<keyword evidence="1" id="KW-0812">Transmembrane</keyword>
<dbReference type="EMBL" id="BDQM01000025">
    <property type="protein sequence ID" value="GAW97124.1"/>
    <property type="molecule type" value="Genomic_DNA"/>
</dbReference>
<evidence type="ECO:0000313" key="3">
    <source>
        <dbReference type="Proteomes" id="UP000197068"/>
    </source>
</evidence>
<dbReference type="RefSeq" id="WP_057181418.1">
    <property type="nucleotide sequence ID" value="NZ_BDQM01000025.1"/>
</dbReference>
<evidence type="ECO:0000256" key="1">
    <source>
        <dbReference type="SAM" id="Phobius"/>
    </source>
</evidence>
<dbReference type="Proteomes" id="UP000197068">
    <property type="component" value="Unassembled WGS sequence"/>
</dbReference>
<keyword evidence="1" id="KW-0472">Membrane</keyword>
<comment type="caution">
    <text evidence="2">The sequence shown here is derived from an EMBL/GenBank/DDBJ whole genome shotgun (WGS) entry which is preliminary data.</text>
</comment>
<protein>
    <submittedName>
        <fullName evidence="2">Uncharacterized protein</fullName>
    </submittedName>
</protein>
<sequence>MLSFFNTIKAHYTLIISMSVIIFTGLCLAFSSIYFSFFGLNFYIFATTADSYGVALANGILIPLYFMALISIGLVRIVSVGFMREDESLTSGKEEPTLLNRVYKFFNIPNNSKVPKTSIMTLVISLILIALAWAVYYPTKIKANNLIDGFGPRFNVKTKSNSVNYDCVSIISGASSSLFIWRYKDMVPVIVSKADITNVSLVIGDSPDFLVPRGRGTSDSQHKVMKAELLRAQKLWSIKLNKKCSQKVDWKHAED</sequence>
<name>A0ABQ0MXW8_9GAMM</name>
<feature type="transmembrane region" description="Helical" evidence="1">
    <location>
        <begin position="12"/>
        <end position="35"/>
    </location>
</feature>
<organism evidence="2 3">
    <name type="scientific">Colwellia marinimaniae</name>
    <dbReference type="NCBI Taxonomy" id="1513592"/>
    <lineage>
        <taxon>Bacteria</taxon>
        <taxon>Pseudomonadati</taxon>
        <taxon>Pseudomonadota</taxon>
        <taxon>Gammaproteobacteria</taxon>
        <taxon>Alteromonadales</taxon>
        <taxon>Colwelliaceae</taxon>
        <taxon>Colwellia</taxon>
    </lineage>
</organism>
<proteinExistence type="predicted"/>
<keyword evidence="3" id="KW-1185">Reference proteome</keyword>
<reference evidence="2 3" key="1">
    <citation type="submission" date="2017-06" db="EMBL/GenBank/DDBJ databases">
        <title>Whole Genome Sequences of Colwellia marinimaniae MTCD1.</title>
        <authorList>
            <person name="Kusumoto H."/>
            <person name="Inoue M."/>
            <person name="Tanikawa K."/>
            <person name="Maeji H."/>
            <person name="Cameron J.H."/>
            <person name="Bartlett D.H."/>
        </authorList>
    </citation>
    <scope>NUCLEOTIDE SEQUENCE [LARGE SCALE GENOMIC DNA]</scope>
    <source>
        <strain evidence="2 3">MTCD1</strain>
    </source>
</reference>
<gene>
    <name evidence="2" type="ORF">MTCD1_02750</name>
</gene>
<feature type="transmembrane region" description="Helical" evidence="1">
    <location>
        <begin position="119"/>
        <end position="137"/>
    </location>
</feature>
<evidence type="ECO:0000313" key="2">
    <source>
        <dbReference type="EMBL" id="GAW97124.1"/>
    </source>
</evidence>
<feature type="transmembrane region" description="Helical" evidence="1">
    <location>
        <begin position="55"/>
        <end position="75"/>
    </location>
</feature>
<accession>A0ABQ0MXW8</accession>
<keyword evidence="1" id="KW-1133">Transmembrane helix</keyword>